<feature type="compositionally biased region" description="Polar residues" evidence="2">
    <location>
        <begin position="34"/>
        <end position="48"/>
    </location>
</feature>
<dbReference type="NCBIfam" id="TIGR03752">
    <property type="entry name" value="conj_TIGR03752"/>
    <property type="match status" value="1"/>
</dbReference>
<comment type="caution">
    <text evidence="4">The sequence shown here is derived from an EMBL/GenBank/DDBJ whole genome shotgun (WGS) entry which is preliminary data.</text>
</comment>
<keyword evidence="3" id="KW-1133">Transmembrane helix</keyword>
<accession>A0A844NV30</accession>
<feature type="coiled-coil region" evidence="1">
    <location>
        <begin position="70"/>
        <end position="122"/>
    </location>
</feature>
<evidence type="ECO:0000256" key="3">
    <source>
        <dbReference type="SAM" id="Phobius"/>
    </source>
</evidence>
<keyword evidence="1" id="KW-0175">Coiled coil</keyword>
<feature type="compositionally biased region" description="Polar residues" evidence="2">
    <location>
        <begin position="344"/>
        <end position="363"/>
    </location>
</feature>
<dbReference type="AlphaFoldDB" id="A0A844NV30"/>
<gene>
    <name evidence="4" type="ORF">GNQ48_33310</name>
</gene>
<dbReference type="InterPro" id="IPR021207">
    <property type="entry name" value="Integr_conj_element_PFL4705"/>
</dbReference>
<reference evidence="4 5" key="1">
    <citation type="submission" date="2019-11" db="EMBL/GenBank/DDBJ databases">
        <title>Genomes of ocular Pseudomonas aeruginosa isolates.</title>
        <authorList>
            <person name="Khan M."/>
            <person name="Rice S.A."/>
            <person name="Willcox M.D.P."/>
            <person name="Stapleton F."/>
        </authorList>
    </citation>
    <scope>NUCLEOTIDE SEQUENCE [LARGE SCALE GENOMIC DNA]</scope>
    <source>
        <strain evidence="4 5">PA221</strain>
    </source>
</reference>
<keyword evidence="3" id="KW-0812">Transmembrane</keyword>
<feature type="non-terminal residue" evidence="4">
    <location>
        <position position="363"/>
    </location>
</feature>
<organism evidence="4 5">
    <name type="scientific">Pseudomonas aeruginosa</name>
    <dbReference type="NCBI Taxonomy" id="287"/>
    <lineage>
        <taxon>Bacteria</taxon>
        <taxon>Pseudomonadati</taxon>
        <taxon>Pseudomonadota</taxon>
        <taxon>Gammaproteobacteria</taxon>
        <taxon>Pseudomonadales</taxon>
        <taxon>Pseudomonadaceae</taxon>
        <taxon>Pseudomonas</taxon>
    </lineage>
</organism>
<evidence type="ECO:0000256" key="2">
    <source>
        <dbReference type="SAM" id="MobiDB-lite"/>
    </source>
</evidence>
<feature type="transmembrane region" description="Helical" evidence="3">
    <location>
        <begin position="12"/>
        <end position="29"/>
    </location>
</feature>
<feature type="region of interest" description="Disordered" evidence="2">
    <location>
        <begin position="34"/>
        <end position="58"/>
    </location>
</feature>
<dbReference type="Proteomes" id="UP000433532">
    <property type="component" value="Unassembled WGS sequence"/>
</dbReference>
<evidence type="ECO:0000313" key="5">
    <source>
        <dbReference type="Proteomes" id="UP000433532"/>
    </source>
</evidence>
<evidence type="ECO:0000313" key="4">
    <source>
        <dbReference type="EMBL" id="MUI39819.1"/>
    </source>
</evidence>
<sequence>MALTGNPLLKLLVVPVVIGAILIGVSMMGKKESAQSQGAATPTVTSEEAATLGIDGDTPADTLRTIVAESRQLKDQISKVIQENDSLKAANENLQGRLRNIDQNIEQKLNNTAQELQQQQENRSQTILDQVQKRLENLTHIPEAGDTDLPVGFGVRPEDGQHFQGAGSSSSDIVWIEPQDARAVDANGQPLAAGSTTQPSGFSFPTSFGNAVDRGQNALERIDDGLHPVGQQRSDLENRKLVRKTYTLPQNSTLMGSVAMSALIGRVPVDGTVNDPYPFKILIGPDNLTANGIELPDVAGAVASGTASGDWTLSCVRGQIRSLTFVFNDGTVRTFPAPAEEVNDNQSNNNQTASADQKTIQGG</sequence>
<dbReference type="RefSeq" id="WP_044720072.1">
    <property type="nucleotide sequence ID" value="NZ_JBAJIX010000110.1"/>
</dbReference>
<evidence type="ECO:0000256" key="1">
    <source>
        <dbReference type="SAM" id="Coils"/>
    </source>
</evidence>
<name>A0A844NV30_PSEAI</name>
<keyword evidence="3" id="KW-0472">Membrane</keyword>
<protein>
    <submittedName>
        <fullName evidence="4">TIGR03752 family integrating conjugative element protein</fullName>
    </submittedName>
</protein>
<proteinExistence type="predicted"/>
<dbReference type="EMBL" id="WOAD01000115">
    <property type="protein sequence ID" value="MUI39819.1"/>
    <property type="molecule type" value="Genomic_DNA"/>
</dbReference>
<feature type="region of interest" description="Disordered" evidence="2">
    <location>
        <begin position="339"/>
        <end position="363"/>
    </location>
</feature>